<dbReference type="GO" id="GO:0016740">
    <property type="term" value="F:transferase activity"/>
    <property type="evidence" value="ECO:0007669"/>
    <property type="project" value="UniProtKB-KW"/>
</dbReference>
<dbReference type="InterPro" id="IPR011009">
    <property type="entry name" value="Kinase-like_dom_sf"/>
</dbReference>
<evidence type="ECO:0000313" key="4">
    <source>
        <dbReference type="Proteomes" id="UP000588586"/>
    </source>
</evidence>
<name>A0A849HG09_9MICO</name>
<feature type="domain" description="Aminoglycoside phosphotransferase" evidence="2">
    <location>
        <begin position="12"/>
        <end position="92"/>
    </location>
</feature>
<dbReference type="AlphaFoldDB" id="A0A849HG09"/>
<keyword evidence="3" id="KW-0808">Transferase</keyword>
<dbReference type="EMBL" id="JABEPQ010000002">
    <property type="protein sequence ID" value="NNM46875.1"/>
    <property type="molecule type" value="Genomic_DNA"/>
</dbReference>
<comment type="caution">
    <text evidence="3">The sequence shown here is derived from an EMBL/GenBank/DDBJ whole genome shotgun (WGS) entry which is preliminary data.</text>
</comment>
<dbReference type="InterPro" id="IPR002575">
    <property type="entry name" value="Aminoglycoside_PTrfase"/>
</dbReference>
<dbReference type="SUPFAM" id="SSF56112">
    <property type="entry name" value="Protein kinase-like (PK-like)"/>
    <property type="match status" value="1"/>
</dbReference>
<dbReference type="Proteomes" id="UP000588586">
    <property type="component" value="Unassembled WGS sequence"/>
</dbReference>
<dbReference type="RefSeq" id="WP_171243920.1">
    <property type="nucleotide sequence ID" value="NZ_JABEPQ010000002.1"/>
</dbReference>
<feature type="region of interest" description="Disordered" evidence="1">
    <location>
        <begin position="178"/>
        <end position="205"/>
    </location>
</feature>
<dbReference type="Gene3D" id="3.90.1200.10">
    <property type="match status" value="1"/>
</dbReference>
<evidence type="ECO:0000256" key="1">
    <source>
        <dbReference type="SAM" id="MobiDB-lite"/>
    </source>
</evidence>
<gene>
    <name evidence="3" type="ORF">HJG52_12765</name>
</gene>
<evidence type="ECO:0000259" key="2">
    <source>
        <dbReference type="Pfam" id="PF01636"/>
    </source>
</evidence>
<sequence>MPRWGPRLGEAHRLAGAQPKLRQILEALPQTLCHHDAVGANVLRSEDRTVLIDWESVGPGPVGADLASLLFASARRGDASARVVAATVEDAFEAYVEGLRVERPAVDVPLARRALDAAIALRWKLAADVASAIERGETPRRGSMPNESPMQSLEELSILVQVLLDAAHRALEEERRTGLGVVAEGPPLEEYPDGPHCGQGRRPAA</sequence>
<protein>
    <submittedName>
        <fullName evidence="3">Phosphotransferase</fullName>
    </submittedName>
</protein>
<proteinExistence type="predicted"/>
<evidence type="ECO:0000313" key="3">
    <source>
        <dbReference type="EMBL" id="NNM46875.1"/>
    </source>
</evidence>
<reference evidence="3 4" key="1">
    <citation type="submission" date="2020-04" db="EMBL/GenBank/DDBJ databases">
        <title>Knoellia sp. isolate from air conditioner.</title>
        <authorList>
            <person name="Chea S."/>
            <person name="Kim D.-U."/>
        </authorList>
    </citation>
    <scope>NUCLEOTIDE SEQUENCE [LARGE SCALE GENOMIC DNA]</scope>
    <source>
        <strain evidence="3 4">DB2414S</strain>
    </source>
</reference>
<organism evidence="3 4">
    <name type="scientific">Knoellia koreensis</name>
    <dbReference type="NCBI Taxonomy" id="2730921"/>
    <lineage>
        <taxon>Bacteria</taxon>
        <taxon>Bacillati</taxon>
        <taxon>Actinomycetota</taxon>
        <taxon>Actinomycetes</taxon>
        <taxon>Micrococcales</taxon>
        <taxon>Intrasporangiaceae</taxon>
        <taxon>Knoellia</taxon>
    </lineage>
</organism>
<dbReference type="Pfam" id="PF01636">
    <property type="entry name" value="APH"/>
    <property type="match status" value="1"/>
</dbReference>
<keyword evidence="4" id="KW-1185">Reference proteome</keyword>
<accession>A0A849HG09</accession>